<evidence type="ECO:0000256" key="1">
    <source>
        <dbReference type="SAM" id="MobiDB-lite"/>
    </source>
</evidence>
<comment type="caution">
    <text evidence="3">The sequence shown here is derived from an EMBL/GenBank/DDBJ whole genome shotgun (WGS) entry which is preliminary data.</text>
</comment>
<evidence type="ECO:0000313" key="4">
    <source>
        <dbReference type="Proteomes" id="UP000681967"/>
    </source>
</evidence>
<sequence>MLQSETDTQNHDGDDELDEVSVAAPTSPISINNSSSEKISDESKLIRFKL</sequence>
<accession>A0A8S3GJL0</accession>
<feature type="compositionally biased region" description="Low complexity" evidence="1">
    <location>
        <begin position="27"/>
        <end position="37"/>
    </location>
</feature>
<name>A0A8S3GJL0_9BILA</name>
<dbReference type="Proteomes" id="UP000681967">
    <property type="component" value="Unassembled WGS sequence"/>
</dbReference>
<dbReference type="EMBL" id="CAJOBH010273020">
    <property type="protein sequence ID" value="CAF5166168.1"/>
    <property type="molecule type" value="Genomic_DNA"/>
</dbReference>
<dbReference type="EMBL" id="CAJOBI010031714">
    <property type="protein sequence ID" value="CAF4276456.1"/>
    <property type="molecule type" value="Genomic_DNA"/>
</dbReference>
<proteinExistence type="predicted"/>
<organism evidence="3 4">
    <name type="scientific">Rotaria magnacalcarata</name>
    <dbReference type="NCBI Taxonomy" id="392030"/>
    <lineage>
        <taxon>Eukaryota</taxon>
        <taxon>Metazoa</taxon>
        <taxon>Spiralia</taxon>
        <taxon>Gnathifera</taxon>
        <taxon>Rotifera</taxon>
        <taxon>Eurotatoria</taxon>
        <taxon>Bdelloidea</taxon>
        <taxon>Philodinida</taxon>
        <taxon>Philodinidae</taxon>
        <taxon>Rotaria</taxon>
    </lineage>
</organism>
<feature type="region of interest" description="Disordered" evidence="1">
    <location>
        <begin position="1"/>
        <end position="38"/>
    </location>
</feature>
<protein>
    <submittedName>
        <fullName evidence="3">Uncharacterized protein</fullName>
    </submittedName>
</protein>
<evidence type="ECO:0000313" key="3">
    <source>
        <dbReference type="EMBL" id="CAF5166168.1"/>
    </source>
</evidence>
<gene>
    <name evidence="3" type="ORF">BYL167_LOCUS75985</name>
    <name evidence="2" type="ORF">SMN809_LOCUS25065</name>
</gene>
<feature type="non-terminal residue" evidence="3">
    <location>
        <position position="1"/>
    </location>
</feature>
<reference evidence="3" key="1">
    <citation type="submission" date="2021-02" db="EMBL/GenBank/DDBJ databases">
        <authorList>
            <person name="Nowell W R."/>
        </authorList>
    </citation>
    <scope>NUCLEOTIDE SEQUENCE</scope>
</reference>
<dbReference type="Proteomes" id="UP000676336">
    <property type="component" value="Unassembled WGS sequence"/>
</dbReference>
<dbReference type="AlphaFoldDB" id="A0A8S3GJL0"/>
<evidence type="ECO:0000313" key="2">
    <source>
        <dbReference type="EMBL" id="CAF4276456.1"/>
    </source>
</evidence>